<protein>
    <submittedName>
        <fullName evidence="7">Aldo-keto reductase</fullName>
    </submittedName>
</protein>
<dbReference type="GO" id="GO:0016020">
    <property type="term" value="C:membrane"/>
    <property type="evidence" value="ECO:0007669"/>
    <property type="project" value="UniProtKB-SubCell"/>
</dbReference>
<dbReference type="PANTHER" id="PTHR22911">
    <property type="entry name" value="ACYL-MALONYL CONDENSING ENZYME-RELATED"/>
    <property type="match status" value="1"/>
</dbReference>
<dbReference type="Pfam" id="PF00892">
    <property type="entry name" value="EamA"/>
    <property type="match status" value="2"/>
</dbReference>
<feature type="transmembrane region" description="Helical" evidence="5">
    <location>
        <begin position="200"/>
        <end position="219"/>
    </location>
</feature>
<keyword evidence="3 5" id="KW-1133">Transmembrane helix</keyword>
<evidence type="ECO:0000259" key="6">
    <source>
        <dbReference type="Pfam" id="PF00892"/>
    </source>
</evidence>
<organism evidence="7 8">
    <name type="scientific">Mycena venus</name>
    <dbReference type="NCBI Taxonomy" id="2733690"/>
    <lineage>
        <taxon>Eukaryota</taxon>
        <taxon>Fungi</taxon>
        <taxon>Dikarya</taxon>
        <taxon>Basidiomycota</taxon>
        <taxon>Agaricomycotina</taxon>
        <taxon>Agaricomycetes</taxon>
        <taxon>Agaricomycetidae</taxon>
        <taxon>Agaricales</taxon>
        <taxon>Marasmiineae</taxon>
        <taxon>Mycenaceae</taxon>
        <taxon>Mycena</taxon>
    </lineage>
</organism>
<feature type="transmembrane region" description="Helical" evidence="5">
    <location>
        <begin position="100"/>
        <end position="124"/>
    </location>
</feature>
<dbReference type="EMBL" id="JACAZI010000034">
    <property type="protein sequence ID" value="KAF7328954.1"/>
    <property type="molecule type" value="Genomic_DNA"/>
</dbReference>
<dbReference type="AlphaFoldDB" id="A0A8H6WUQ1"/>
<feature type="transmembrane region" description="Helical" evidence="5">
    <location>
        <begin position="312"/>
        <end position="331"/>
    </location>
</feature>
<evidence type="ECO:0000256" key="5">
    <source>
        <dbReference type="SAM" id="Phobius"/>
    </source>
</evidence>
<keyword evidence="4 5" id="KW-0472">Membrane</keyword>
<dbReference type="Proteomes" id="UP000620124">
    <property type="component" value="Unassembled WGS sequence"/>
</dbReference>
<accession>A0A8H6WUQ1</accession>
<comment type="caution">
    <text evidence="7">The sequence shown here is derived from an EMBL/GenBank/DDBJ whole genome shotgun (WGS) entry which is preliminary data.</text>
</comment>
<feature type="domain" description="EamA" evidence="6">
    <location>
        <begin position="105"/>
        <end position="229"/>
    </location>
</feature>
<evidence type="ECO:0000256" key="3">
    <source>
        <dbReference type="ARBA" id="ARBA00022989"/>
    </source>
</evidence>
<keyword evidence="8" id="KW-1185">Reference proteome</keyword>
<feature type="transmembrane region" description="Helical" evidence="5">
    <location>
        <begin position="136"/>
        <end position="157"/>
    </location>
</feature>
<gene>
    <name evidence="7" type="ORF">MVEN_02525300</name>
</gene>
<evidence type="ECO:0000313" key="8">
    <source>
        <dbReference type="Proteomes" id="UP000620124"/>
    </source>
</evidence>
<dbReference type="OrthoDB" id="306876at2759"/>
<feature type="domain" description="EamA" evidence="6">
    <location>
        <begin position="291"/>
        <end position="414"/>
    </location>
</feature>
<dbReference type="PANTHER" id="PTHR22911:SF6">
    <property type="entry name" value="SOLUTE CARRIER FAMILY 35 MEMBER G1"/>
    <property type="match status" value="1"/>
</dbReference>
<reference evidence="7" key="1">
    <citation type="submission" date="2020-05" db="EMBL/GenBank/DDBJ databases">
        <title>Mycena genomes resolve the evolution of fungal bioluminescence.</title>
        <authorList>
            <person name="Tsai I.J."/>
        </authorList>
    </citation>
    <scope>NUCLEOTIDE SEQUENCE</scope>
    <source>
        <strain evidence="7">CCC161011</strain>
    </source>
</reference>
<dbReference type="InterPro" id="IPR037185">
    <property type="entry name" value="EmrE-like"/>
</dbReference>
<comment type="subcellular location">
    <subcellularLocation>
        <location evidence="1">Membrane</location>
        <topology evidence="1">Multi-pass membrane protein</topology>
    </subcellularLocation>
</comment>
<evidence type="ECO:0000256" key="1">
    <source>
        <dbReference type="ARBA" id="ARBA00004141"/>
    </source>
</evidence>
<dbReference type="InterPro" id="IPR000620">
    <property type="entry name" value="EamA_dom"/>
</dbReference>
<feature type="transmembrane region" description="Helical" evidence="5">
    <location>
        <begin position="375"/>
        <end position="392"/>
    </location>
</feature>
<sequence>MLKFSTIFGIFGALCADVRNYPLLSMMLWQRATCFPPQTSTMPSESRRPYVALTPNQTDFPLQPLADDSTAPTSITTFLPDPSIVSNSRWHSVLHSLQEFLSLNAGLLLVTAAQAVFSLVNVAVKILQNLDEPVSTLELIVVRMAITYICSVGYMLIQKIPHPFIGPEGVRVLLVFRGVTGFIGLNGTYFSLQYLSLSDVTVLSFLVPMCTAILGSIFLKETFTKREALAGREFSSLHKLHVLTVQQCAAYSAWSSLLDLTFYSGLRIAHQPSRRNTECLRLVSLSRGSWVLLALVMTTIRAIGQRAHPMHLLASFSIQSVIVASIIMAILREPFVVPTRLAWLGLLAVIGILGFGAQVLLTMGFQRETAGRASMAMYTQIIFASVLERIFFHTTPTLLSLLGTSIIMSSALYVALTKKKNAEAGKPEQVDGINRPDDVSLEEGLLENFKAEGDMQDESPQ</sequence>
<dbReference type="SUPFAM" id="SSF103481">
    <property type="entry name" value="Multidrug resistance efflux transporter EmrE"/>
    <property type="match status" value="2"/>
</dbReference>
<feature type="transmembrane region" description="Helical" evidence="5">
    <location>
        <begin position="398"/>
        <end position="416"/>
    </location>
</feature>
<proteinExistence type="predicted"/>
<evidence type="ECO:0000313" key="7">
    <source>
        <dbReference type="EMBL" id="KAF7328954.1"/>
    </source>
</evidence>
<keyword evidence="2 5" id="KW-0812">Transmembrane</keyword>
<evidence type="ECO:0000256" key="2">
    <source>
        <dbReference type="ARBA" id="ARBA00022692"/>
    </source>
</evidence>
<name>A0A8H6WUQ1_9AGAR</name>
<evidence type="ECO:0000256" key="4">
    <source>
        <dbReference type="ARBA" id="ARBA00023136"/>
    </source>
</evidence>
<feature type="transmembrane region" description="Helical" evidence="5">
    <location>
        <begin position="343"/>
        <end position="363"/>
    </location>
</feature>